<feature type="domain" description="Methyl-accepting transducer" evidence="11">
    <location>
        <begin position="312"/>
        <end position="541"/>
    </location>
</feature>
<keyword evidence="9" id="KW-0175">Coiled coil</keyword>
<evidence type="ECO:0000256" key="6">
    <source>
        <dbReference type="ARBA" id="ARBA00023224"/>
    </source>
</evidence>
<comment type="similarity">
    <text evidence="7">Belongs to the methyl-accepting chemotaxis (MCP) protein family.</text>
</comment>
<evidence type="ECO:0000256" key="9">
    <source>
        <dbReference type="SAM" id="Coils"/>
    </source>
</evidence>
<dbReference type="SUPFAM" id="SSF158472">
    <property type="entry name" value="HAMP domain-like"/>
    <property type="match status" value="1"/>
</dbReference>
<keyword evidence="6 8" id="KW-0807">Transducer</keyword>
<keyword evidence="4 10" id="KW-1133">Transmembrane helix</keyword>
<accession>A0ABS4AMW9</accession>
<gene>
    <name evidence="13" type="ORF">J5Y09_02190</name>
</gene>
<evidence type="ECO:0000256" key="2">
    <source>
        <dbReference type="ARBA" id="ARBA00022475"/>
    </source>
</evidence>
<keyword evidence="14" id="KW-1185">Reference proteome</keyword>
<evidence type="ECO:0000259" key="12">
    <source>
        <dbReference type="PROSITE" id="PS50885"/>
    </source>
</evidence>
<dbReference type="InterPro" id="IPR033463">
    <property type="entry name" value="sCache_3"/>
</dbReference>
<dbReference type="SMART" id="SM00283">
    <property type="entry name" value="MA"/>
    <property type="match status" value="1"/>
</dbReference>
<dbReference type="InterPro" id="IPR004090">
    <property type="entry name" value="Chemotax_Me-accpt_rcpt"/>
</dbReference>
<dbReference type="Gene3D" id="1.10.287.950">
    <property type="entry name" value="Methyl-accepting chemotaxis protein"/>
    <property type="match status" value="1"/>
</dbReference>
<sequence>MAFALPARLVSATRRIGIVPKLVSVALVAVALAVGTVQFVEVRSYEQRSMQRAQAALDMNLSLLREMLRPLGTEWAIRDGKLTLGGQPVEGRNDVVDAVKRVAGGVATIFQGDQRIATNVQRPDGTRGVGTRLAAGAAYDAAITRGQTYRGRNVILDRDHMTIYEPIRDAGGRQVGLLFVGVPVEDIAAEVAAQARNAILTAAGVAALVGLLLWVVIVRAMRPLDGITRAIGAIAEGRTDVDVPCRDRADQLGRIGRAVETLRETTIRAARAEQEAAEARAQAEAARRTAAEAAARTVEERMATVTRALAASATRLNGATMHLADGAAAASAQAATAASGADRASANVSTVAAAAEEMAASITEITRQVGQAATMARRAAEQAGATDASVRQLAEGAQRIGEVIGLISDIAGRTNLLALNATIEAARAGDAGKGFAVVASEVKALAAQTAKATEEIGRQIAEIQGSTGQAVAAIQGIGEVVREVDHVASAIAAAVEQQGAATQEIARGAGLAASGTEEVSGSVVELRHGAETAAARVEELRDVAAEVDASGQALKQEVDGIVATLRAA</sequence>
<keyword evidence="3 10" id="KW-0812">Transmembrane</keyword>
<comment type="subcellular location">
    <subcellularLocation>
        <location evidence="1">Cell membrane</location>
        <topology evidence="1">Multi-pass membrane protein</topology>
    </subcellularLocation>
</comment>
<protein>
    <submittedName>
        <fullName evidence="13">Cache domain-containing protein</fullName>
    </submittedName>
</protein>
<dbReference type="Pfam" id="PF17202">
    <property type="entry name" value="sCache_3_3"/>
    <property type="match status" value="1"/>
</dbReference>
<dbReference type="EMBL" id="JAGIYZ010000001">
    <property type="protein sequence ID" value="MBP0462709.1"/>
    <property type="molecule type" value="Genomic_DNA"/>
</dbReference>
<feature type="transmembrane region" description="Helical" evidence="10">
    <location>
        <begin position="22"/>
        <end position="42"/>
    </location>
</feature>
<dbReference type="Pfam" id="PF00015">
    <property type="entry name" value="MCPsignal"/>
    <property type="match status" value="1"/>
</dbReference>
<dbReference type="SUPFAM" id="SSF58104">
    <property type="entry name" value="Methyl-accepting chemotaxis protein (MCP) signaling domain"/>
    <property type="match status" value="1"/>
</dbReference>
<dbReference type="RefSeq" id="WP_209350065.1">
    <property type="nucleotide sequence ID" value="NZ_JAGIYZ010000001.1"/>
</dbReference>
<organism evidence="13 14">
    <name type="scientific">Roseomonas nitratireducens</name>
    <dbReference type="NCBI Taxonomy" id="2820810"/>
    <lineage>
        <taxon>Bacteria</taxon>
        <taxon>Pseudomonadati</taxon>
        <taxon>Pseudomonadota</taxon>
        <taxon>Alphaproteobacteria</taxon>
        <taxon>Acetobacterales</taxon>
        <taxon>Roseomonadaceae</taxon>
        <taxon>Roseomonas</taxon>
    </lineage>
</organism>
<dbReference type="Gene3D" id="6.10.340.10">
    <property type="match status" value="1"/>
</dbReference>
<evidence type="ECO:0000256" key="7">
    <source>
        <dbReference type="ARBA" id="ARBA00029447"/>
    </source>
</evidence>
<feature type="domain" description="HAMP" evidence="12">
    <location>
        <begin position="218"/>
        <end position="271"/>
    </location>
</feature>
<evidence type="ECO:0000256" key="4">
    <source>
        <dbReference type="ARBA" id="ARBA00022989"/>
    </source>
</evidence>
<dbReference type="PROSITE" id="PS50111">
    <property type="entry name" value="CHEMOTAXIS_TRANSDUC_2"/>
    <property type="match status" value="1"/>
</dbReference>
<proteinExistence type="inferred from homology"/>
<dbReference type="PROSITE" id="PS50885">
    <property type="entry name" value="HAMP"/>
    <property type="match status" value="1"/>
</dbReference>
<name>A0ABS4AMW9_9PROT</name>
<feature type="coiled-coil region" evidence="9">
    <location>
        <begin position="262"/>
        <end position="296"/>
    </location>
</feature>
<dbReference type="SUPFAM" id="SSF103190">
    <property type="entry name" value="Sensory domain-like"/>
    <property type="match status" value="1"/>
</dbReference>
<evidence type="ECO:0000256" key="10">
    <source>
        <dbReference type="SAM" id="Phobius"/>
    </source>
</evidence>
<evidence type="ECO:0000313" key="14">
    <source>
        <dbReference type="Proteomes" id="UP000680815"/>
    </source>
</evidence>
<dbReference type="InterPro" id="IPR029151">
    <property type="entry name" value="Sensor-like_sf"/>
</dbReference>
<evidence type="ECO:0000256" key="8">
    <source>
        <dbReference type="PROSITE-ProRule" id="PRU00284"/>
    </source>
</evidence>
<evidence type="ECO:0000256" key="5">
    <source>
        <dbReference type="ARBA" id="ARBA00023136"/>
    </source>
</evidence>
<feature type="transmembrane region" description="Helical" evidence="10">
    <location>
        <begin position="198"/>
        <end position="217"/>
    </location>
</feature>
<dbReference type="Proteomes" id="UP000680815">
    <property type="component" value="Unassembled WGS sequence"/>
</dbReference>
<dbReference type="InterPro" id="IPR004089">
    <property type="entry name" value="MCPsignal_dom"/>
</dbReference>
<evidence type="ECO:0000313" key="13">
    <source>
        <dbReference type="EMBL" id="MBP0462709.1"/>
    </source>
</evidence>
<dbReference type="InterPro" id="IPR003660">
    <property type="entry name" value="HAMP_dom"/>
</dbReference>
<comment type="caution">
    <text evidence="13">The sequence shown here is derived from an EMBL/GenBank/DDBJ whole genome shotgun (WGS) entry which is preliminary data.</text>
</comment>
<evidence type="ECO:0000259" key="11">
    <source>
        <dbReference type="PROSITE" id="PS50111"/>
    </source>
</evidence>
<keyword evidence="2" id="KW-1003">Cell membrane</keyword>
<dbReference type="PANTHER" id="PTHR32089:SF112">
    <property type="entry name" value="LYSOZYME-LIKE PROTEIN-RELATED"/>
    <property type="match status" value="1"/>
</dbReference>
<dbReference type="Pfam" id="PF00672">
    <property type="entry name" value="HAMP"/>
    <property type="match status" value="1"/>
</dbReference>
<evidence type="ECO:0000256" key="1">
    <source>
        <dbReference type="ARBA" id="ARBA00004651"/>
    </source>
</evidence>
<dbReference type="PANTHER" id="PTHR32089">
    <property type="entry name" value="METHYL-ACCEPTING CHEMOTAXIS PROTEIN MCPB"/>
    <property type="match status" value="1"/>
</dbReference>
<reference evidence="13 14" key="1">
    <citation type="submission" date="2021-03" db="EMBL/GenBank/DDBJ databases">
        <authorList>
            <person name="So Y."/>
        </authorList>
    </citation>
    <scope>NUCLEOTIDE SEQUENCE [LARGE SCALE GENOMIC DNA]</scope>
    <source>
        <strain evidence="13 14">PWR1</strain>
    </source>
</reference>
<evidence type="ECO:0000256" key="3">
    <source>
        <dbReference type="ARBA" id="ARBA00022692"/>
    </source>
</evidence>
<dbReference type="PRINTS" id="PR00260">
    <property type="entry name" value="CHEMTRNSDUCR"/>
</dbReference>
<keyword evidence="5 10" id="KW-0472">Membrane</keyword>